<keyword evidence="2" id="KW-1185">Reference proteome</keyword>
<dbReference type="Proteomes" id="UP001732700">
    <property type="component" value="Chromosome 5A"/>
</dbReference>
<accession>A0ACD5XKZ1</accession>
<evidence type="ECO:0000313" key="1">
    <source>
        <dbReference type="EnsemblPlants" id="AVESA.00010b.r2.5AG0810230.1.CDS"/>
    </source>
</evidence>
<sequence length="427" mass="44093">MVMASAGVNNMPAGPGAGPEGADPAAECRLRRRRRLASLRHVASTSAGSDESAAGGAGGEEKAQTTPPSSESSSEESDGSAAAINVASAVAGLPAATDAGAAAVWPVAFGSVALAGRLREMEDTVSLHPSFCVWADGSPMHFFAVFDGHGGPHVRHLACLVAALCREQMHGILATELAAAAEHYLAHRDEERSWRTALSRSFARVDALAPGACACGRATAAECACPLSSGQRGAIVGSTAVVALLVRDRLVVANCGDSRAVLCRGAHAVPLSEDQKPDRPDERARIEAVGGRVMFINGARVRGILAMSRALGHKLLKPEVICEPEITITTRSDDDECLILASDGLWDVISNKVACDVSRQCLEDGSPTRARTAGSGEAGPSSSGGAPVAQQPEPRCYRAAALLARLALGRESSDNISVVVIDLKARS</sequence>
<dbReference type="EnsemblPlants" id="AVESA.00010b.r2.5AG0810230.1">
    <property type="protein sequence ID" value="AVESA.00010b.r2.5AG0810230.1.CDS"/>
    <property type="gene ID" value="AVESA.00010b.r2.5AG0810230"/>
</dbReference>
<name>A0ACD5XKZ1_AVESA</name>
<reference evidence="1" key="2">
    <citation type="submission" date="2025-09" db="UniProtKB">
        <authorList>
            <consortium name="EnsemblPlants"/>
        </authorList>
    </citation>
    <scope>IDENTIFICATION</scope>
</reference>
<proteinExistence type="predicted"/>
<protein>
    <submittedName>
        <fullName evidence="1">Uncharacterized protein</fullName>
    </submittedName>
</protein>
<reference evidence="1" key="1">
    <citation type="submission" date="2021-05" db="EMBL/GenBank/DDBJ databases">
        <authorList>
            <person name="Scholz U."/>
            <person name="Mascher M."/>
            <person name="Fiebig A."/>
        </authorList>
    </citation>
    <scope>NUCLEOTIDE SEQUENCE [LARGE SCALE GENOMIC DNA]</scope>
</reference>
<evidence type="ECO:0000313" key="2">
    <source>
        <dbReference type="Proteomes" id="UP001732700"/>
    </source>
</evidence>
<organism evidence="1 2">
    <name type="scientific">Avena sativa</name>
    <name type="common">Oat</name>
    <dbReference type="NCBI Taxonomy" id="4498"/>
    <lineage>
        <taxon>Eukaryota</taxon>
        <taxon>Viridiplantae</taxon>
        <taxon>Streptophyta</taxon>
        <taxon>Embryophyta</taxon>
        <taxon>Tracheophyta</taxon>
        <taxon>Spermatophyta</taxon>
        <taxon>Magnoliopsida</taxon>
        <taxon>Liliopsida</taxon>
        <taxon>Poales</taxon>
        <taxon>Poaceae</taxon>
        <taxon>BOP clade</taxon>
        <taxon>Pooideae</taxon>
        <taxon>Poodae</taxon>
        <taxon>Poeae</taxon>
        <taxon>Poeae Chloroplast Group 1 (Aveneae type)</taxon>
        <taxon>Aveninae</taxon>
        <taxon>Avena</taxon>
    </lineage>
</organism>